<proteinExistence type="predicted"/>
<dbReference type="GO" id="GO:0016071">
    <property type="term" value="P:mRNA metabolic process"/>
    <property type="evidence" value="ECO:0007669"/>
    <property type="project" value="UniProtKB-ARBA"/>
</dbReference>
<protein>
    <submittedName>
        <fullName evidence="2">Uncharacterized protein</fullName>
    </submittedName>
</protein>
<dbReference type="Proteomes" id="UP001497480">
    <property type="component" value="Unassembled WGS sequence"/>
</dbReference>
<accession>A0AAV1WLS8</accession>
<dbReference type="InterPro" id="IPR028322">
    <property type="entry name" value="PNRC-like_rgn"/>
</dbReference>
<dbReference type="PANTHER" id="PTHR35306">
    <property type="entry name" value="BNAA03G57290D PROTEIN"/>
    <property type="match status" value="1"/>
</dbReference>
<evidence type="ECO:0000256" key="1">
    <source>
        <dbReference type="SAM" id="MobiDB-lite"/>
    </source>
</evidence>
<name>A0AAV1WLS8_LUPLU</name>
<dbReference type="EMBL" id="CAXHTB010000008">
    <property type="protein sequence ID" value="CAL0310350.1"/>
    <property type="molecule type" value="Genomic_DNA"/>
</dbReference>
<comment type="caution">
    <text evidence="2">The sequence shown here is derived from an EMBL/GenBank/DDBJ whole genome shotgun (WGS) entry which is preliminary data.</text>
</comment>
<gene>
    <name evidence="2" type="ORF">LLUT_LOCUS11410</name>
</gene>
<feature type="region of interest" description="Disordered" evidence="1">
    <location>
        <begin position="66"/>
        <end position="87"/>
    </location>
</feature>
<dbReference type="AlphaFoldDB" id="A0AAV1WLS8"/>
<reference evidence="2 3" key="1">
    <citation type="submission" date="2024-03" db="EMBL/GenBank/DDBJ databases">
        <authorList>
            <person name="Martinez-Hernandez J."/>
        </authorList>
    </citation>
    <scope>NUCLEOTIDE SEQUENCE [LARGE SCALE GENOMIC DNA]</scope>
</reference>
<keyword evidence="3" id="KW-1185">Reference proteome</keyword>
<dbReference type="PANTHER" id="PTHR35306:SF1">
    <property type="entry name" value="VQ DOMAIN-CONTAINING PROTEIN"/>
    <property type="match status" value="1"/>
</dbReference>
<evidence type="ECO:0000313" key="2">
    <source>
        <dbReference type="EMBL" id="CAL0310350.1"/>
    </source>
</evidence>
<evidence type="ECO:0000313" key="3">
    <source>
        <dbReference type="Proteomes" id="UP001497480"/>
    </source>
</evidence>
<sequence length="228" mass="25089">METLIVMSQHQHRNQYYSSTRSKLQGSYCSSPSKDFRVINCKTFQRGNGILPTPFKSYAYSSPVTKRASSSKTPSDNKTLFKTSTPNSTPVPINAKACKKDTTLVEGLSDSKTLCKTRTPQSTPILINGNACKMDTAFCDRSLLFSELWAGPTYMNSPPPSSLPIPKFSVTPARTVSLDLSGSSPEIEMHYPVAKSVLSSPCRECSSCWLNCAEAVLFKRRDDGLVSY</sequence>
<dbReference type="Pfam" id="PF15365">
    <property type="entry name" value="PNRC"/>
    <property type="match status" value="1"/>
</dbReference>
<organism evidence="2 3">
    <name type="scientific">Lupinus luteus</name>
    <name type="common">European yellow lupine</name>
    <dbReference type="NCBI Taxonomy" id="3873"/>
    <lineage>
        <taxon>Eukaryota</taxon>
        <taxon>Viridiplantae</taxon>
        <taxon>Streptophyta</taxon>
        <taxon>Embryophyta</taxon>
        <taxon>Tracheophyta</taxon>
        <taxon>Spermatophyta</taxon>
        <taxon>Magnoliopsida</taxon>
        <taxon>eudicotyledons</taxon>
        <taxon>Gunneridae</taxon>
        <taxon>Pentapetalae</taxon>
        <taxon>rosids</taxon>
        <taxon>fabids</taxon>
        <taxon>Fabales</taxon>
        <taxon>Fabaceae</taxon>
        <taxon>Papilionoideae</taxon>
        <taxon>50 kb inversion clade</taxon>
        <taxon>genistoids sensu lato</taxon>
        <taxon>core genistoids</taxon>
        <taxon>Genisteae</taxon>
        <taxon>Lupinus</taxon>
    </lineage>
</organism>